<name>A0A9P0CGJ9_9CUCU</name>
<dbReference type="PANTHER" id="PTHR46704">
    <property type="entry name" value="CXC DOMAIN-CONTAINING PROTEIN-RELATED"/>
    <property type="match status" value="1"/>
</dbReference>
<dbReference type="Proteomes" id="UP001153636">
    <property type="component" value="Chromosome 1"/>
</dbReference>
<reference evidence="2" key="1">
    <citation type="submission" date="2022-01" db="EMBL/GenBank/DDBJ databases">
        <authorList>
            <person name="King R."/>
        </authorList>
    </citation>
    <scope>NUCLEOTIDE SEQUENCE</scope>
</reference>
<dbReference type="AlphaFoldDB" id="A0A9P0CGJ9"/>
<keyword evidence="3" id="KW-1185">Reference proteome</keyword>
<dbReference type="OrthoDB" id="8060926at2759"/>
<dbReference type="PANTHER" id="PTHR46704:SF9">
    <property type="entry name" value="BHLH DOMAIN-CONTAINING PROTEIN"/>
    <property type="match status" value="1"/>
</dbReference>
<protein>
    <submittedName>
        <fullName evidence="2">Uncharacterized protein</fullName>
    </submittedName>
</protein>
<organism evidence="2 3">
    <name type="scientific">Psylliodes chrysocephalus</name>
    <dbReference type="NCBI Taxonomy" id="3402493"/>
    <lineage>
        <taxon>Eukaryota</taxon>
        <taxon>Metazoa</taxon>
        <taxon>Ecdysozoa</taxon>
        <taxon>Arthropoda</taxon>
        <taxon>Hexapoda</taxon>
        <taxon>Insecta</taxon>
        <taxon>Pterygota</taxon>
        <taxon>Neoptera</taxon>
        <taxon>Endopterygota</taxon>
        <taxon>Coleoptera</taxon>
        <taxon>Polyphaga</taxon>
        <taxon>Cucujiformia</taxon>
        <taxon>Chrysomeloidea</taxon>
        <taxon>Chrysomelidae</taxon>
        <taxon>Galerucinae</taxon>
        <taxon>Alticini</taxon>
        <taxon>Psylliodes</taxon>
    </lineage>
</organism>
<feature type="region of interest" description="Disordered" evidence="1">
    <location>
        <begin position="1"/>
        <end position="36"/>
    </location>
</feature>
<evidence type="ECO:0000313" key="3">
    <source>
        <dbReference type="Proteomes" id="UP001153636"/>
    </source>
</evidence>
<sequence>MITMSLAATSHSAEQTSSDDSNISTESRSRKRRKFEQTPRVMKHYYKRKATLSLLSSDVVLETVGNCNISRERAIIRDMLWVFSLLHFDKVPMWVGYNSSVIVDCSEVQNIDYMPPINSSPTSYNVVYETLAMSKEVADQCHQEQIIVTYDLAIAKMAMQIQSLESPKFDGLFINLGGFHMQLAFFKAVGKFIDGCGIVDILTESEVLAAGSVNGFIESKHFNRCKRIHPIFAGALQMSHFDLFMSESAFSQDSFISDLKVVFDLPVPSHESLILSPVLEEVIRKYKDFCSLTLTGYHGKRRNSIYSTSN</sequence>
<accession>A0A9P0CGJ9</accession>
<proteinExistence type="predicted"/>
<gene>
    <name evidence="2" type="ORF">PSYICH_LOCUS588</name>
</gene>
<evidence type="ECO:0000313" key="2">
    <source>
        <dbReference type="EMBL" id="CAH1099505.1"/>
    </source>
</evidence>
<dbReference type="EMBL" id="OV651813">
    <property type="protein sequence ID" value="CAH1099505.1"/>
    <property type="molecule type" value="Genomic_DNA"/>
</dbReference>
<evidence type="ECO:0000256" key="1">
    <source>
        <dbReference type="SAM" id="MobiDB-lite"/>
    </source>
</evidence>
<feature type="compositionally biased region" description="Polar residues" evidence="1">
    <location>
        <begin position="1"/>
        <end position="26"/>
    </location>
</feature>